<sequence length="183" mass="20535">MASYDAFDSAVEINGQTVLTIVEAAMGKFSDEYRDRALTALASEGITEPAADEWYPQQAWLNAFETIAADLQPHVLDRLGEQIPHVADWPNDFDTVPEALQSIDEAYQRNHRGGDIGHYRFESVGERTGEVTCENPYPCPFDRGLIRGVAQQYAPVDAFVFLEETGETCRRNGEDACTYTVYW</sequence>
<dbReference type="PATRIC" id="fig|1705562.3.peg.3883"/>
<dbReference type="RefSeq" id="WP_053969606.1">
    <property type="nucleotide sequence ID" value="NZ_JAWJXX010000002.1"/>
</dbReference>
<dbReference type="EMBL" id="LIUF01000012">
    <property type="protein sequence ID" value="KOX91383.1"/>
    <property type="molecule type" value="Genomic_DNA"/>
</dbReference>
<evidence type="ECO:0008006" key="4">
    <source>
        <dbReference type="Google" id="ProtNLM"/>
    </source>
</evidence>
<reference evidence="1 3" key="1">
    <citation type="submission" date="2015-08" db="EMBL/GenBank/DDBJ databases">
        <title>Genomes of Isolates from Cabo Rojo, PR.</title>
        <authorList>
            <person name="Sanchez-Nieves R.L."/>
            <person name="Montalvo-Rodriguez R."/>
        </authorList>
    </citation>
    <scope>NUCLEOTIDE SEQUENCE [LARGE SCALE GENOMIC DNA]</scope>
    <source>
        <strain evidence="1 3">SL3</strain>
    </source>
</reference>
<gene>
    <name evidence="1" type="ORF">AMS69_19035</name>
    <name evidence="2" type="ORF">GOC83_00235</name>
</gene>
<organism evidence="1 3">
    <name type="scientific">Haloarcula rubripromontorii</name>
    <dbReference type="NCBI Taxonomy" id="1705562"/>
    <lineage>
        <taxon>Archaea</taxon>
        <taxon>Methanobacteriati</taxon>
        <taxon>Methanobacteriota</taxon>
        <taxon>Stenosarchaea group</taxon>
        <taxon>Halobacteria</taxon>
        <taxon>Halobacteriales</taxon>
        <taxon>Haloarculaceae</taxon>
        <taxon>Haloarcula</taxon>
    </lineage>
</organism>
<accession>A0A0N1IUF6</accession>
<dbReference type="Proteomes" id="UP000610611">
    <property type="component" value="Unassembled WGS sequence"/>
</dbReference>
<name>A0A0N1IUF6_9EURY</name>
<comment type="caution">
    <text evidence="1">The sequence shown here is derived from an EMBL/GenBank/DDBJ whole genome shotgun (WGS) entry which is preliminary data.</text>
</comment>
<dbReference type="OrthoDB" id="165361at2157"/>
<evidence type="ECO:0000313" key="1">
    <source>
        <dbReference type="EMBL" id="KOX91383.1"/>
    </source>
</evidence>
<reference evidence="2" key="2">
    <citation type="submission" date="2019-12" db="EMBL/GenBank/DDBJ databases">
        <title>The whole-genome sequencing of Haloarcula japonica strain pws8.</title>
        <authorList>
            <person name="Verma D.K."/>
            <person name="Gopal K."/>
            <person name="Prasad E.S."/>
        </authorList>
    </citation>
    <scope>NUCLEOTIDE SEQUENCE</scope>
    <source>
        <strain evidence="2">Pws8</strain>
    </source>
</reference>
<proteinExistence type="predicted"/>
<evidence type="ECO:0000313" key="2">
    <source>
        <dbReference type="EMBL" id="NLV04563.1"/>
    </source>
</evidence>
<protein>
    <recommendedName>
        <fullName evidence="4">4-vinyl reductase 4VR domain-containing protein</fullName>
    </recommendedName>
</protein>
<dbReference type="STRING" id="1705562.AMS69_19035"/>
<dbReference type="EMBL" id="WOWB01000001">
    <property type="protein sequence ID" value="NLV04563.1"/>
    <property type="molecule type" value="Genomic_DNA"/>
</dbReference>
<evidence type="ECO:0000313" key="3">
    <source>
        <dbReference type="Proteomes" id="UP000037729"/>
    </source>
</evidence>
<dbReference type="Proteomes" id="UP000037729">
    <property type="component" value="Unassembled WGS sequence"/>
</dbReference>
<dbReference type="AlphaFoldDB" id="A0A0N1IUF6"/>
<keyword evidence="3" id="KW-1185">Reference proteome</keyword>